<dbReference type="STRING" id="1122133.SAMN02745157_2114"/>
<dbReference type="InterPro" id="IPR029044">
    <property type="entry name" value="Nucleotide-diphossugar_trans"/>
</dbReference>
<dbReference type="CDD" id="cd04182">
    <property type="entry name" value="GT_2_like_f"/>
    <property type="match status" value="1"/>
</dbReference>
<dbReference type="EMBL" id="FQUP01000001">
    <property type="protein sequence ID" value="SHF29010.1"/>
    <property type="molecule type" value="Genomic_DNA"/>
</dbReference>
<dbReference type="SUPFAM" id="SSF53448">
    <property type="entry name" value="Nucleotide-diphospho-sugar transferases"/>
    <property type="match status" value="1"/>
</dbReference>
<evidence type="ECO:0000313" key="4">
    <source>
        <dbReference type="Proteomes" id="UP000184485"/>
    </source>
</evidence>
<dbReference type="Pfam" id="PF12804">
    <property type="entry name" value="NTP_transf_3"/>
    <property type="match status" value="1"/>
</dbReference>
<keyword evidence="3" id="KW-0548">Nucleotidyltransferase</keyword>
<evidence type="ECO:0000256" key="1">
    <source>
        <dbReference type="ARBA" id="ARBA00022842"/>
    </source>
</evidence>
<dbReference type="Proteomes" id="UP000184485">
    <property type="component" value="Unassembled WGS sequence"/>
</dbReference>
<proteinExistence type="predicted"/>
<evidence type="ECO:0000313" key="3">
    <source>
        <dbReference type="EMBL" id="SHF29010.1"/>
    </source>
</evidence>
<dbReference type="Gene3D" id="3.90.550.10">
    <property type="entry name" value="Spore Coat Polysaccharide Biosynthesis Protein SpsA, Chain A"/>
    <property type="match status" value="1"/>
</dbReference>
<evidence type="ECO:0000259" key="2">
    <source>
        <dbReference type="Pfam" id="PF12804"/>
    </source>
</evidence>
<dbReference type="InterPro" id="IPR025877">
    <property type="entry name" value="MobA-like_NTP_Trfase"/>
</dbReference>
<keyword evidence="3" id="KW-0808">Transferase</keyword>
<reference evidence="3 4" key="1">
    <citation type="submission" date="2016-11" db="EMBL/GenBank/DDBJ databases">
        <authorList>
            <person name="Jaros S."/>
            <person name="Januszkiewicz K."/>
            <person name="Wedrychowicz H."/>
        </authorList>
    </citation>
    <scope>NUCLEOTIDE SEQUENCE [LARGE SCALE GENOMIC DNA]</scope>
    <source>
        <strain evidence="3 4">DSM 19436</strain>
    </source>
</reference>
<dbReference type="PANTHER" id="PTHR43777:SF1">
    <property type="entry name" value="MOLYBDENUM COFACTOR CYTIDYLYLTRANSFERASE"/>
    <property type="match status" value="1"/>
</dbReference>
<dbReference type="GO" id="GO:0016779">
    <property type="term" value="F:nucleotidyltransferase activity"/>
    <property type="evidence" value="ECO:0007669"/>
    <property type="project" value="UniProtKB-KW"/>
</dbReference>
<keyword evidence="1" id="KW-0460">Magnesium</keyword>
<organism evidence="3 4">
    <name type="scientific">Kaistia soli DSM 19436</name>
    <dbReference type="NCBI Taxonomy" id="1122133"/>
    <lineage>
        <taxon>Bacteria</taxon>
        <taxon>Pseudomonadati</taxon>
        <taxon>Pseudomonadota</taxon>
        <taxon>Alphaproteobacteria</taxon>
        <taxon>Hyphomicrobiales</taxon>
        <taxon>Kaistiaceae</taxon>
        <taxon>Kaistia</taxon>
    </lineage>
</organism>
<keyword evidence="4" id="KW-1185">Reference proteome</keyword>
<dbReference type="PANTHER" id="PTHR43777">
    <property type="entry name" value="MOLYBDENUM COFACTOR CYTIDYLYLTRANSFERASE"/>
    <property type="match status" value="1"/>
</dbReference>
<name>A0A1M5AFE4_9HYPH</name>
<accession>A0A1M5AFE4</accession>
<dbReference type="AlphaFoldDB" id="A0A1M5AFE4"/>
<protein>
    <submittedName>
        <fullName evidence="3">CTP:molybdopterin cytidylyltransferase MocA</fullName>
    </submittedName>
</protein>
<gene>
    <name evidence="3" type="ORF">SAMN02745157_2114</name>
</gene>
<sequence>MGGPNKLLAEIAGVSLIRRVTEAALASHALRPVVVVTGHRPEAIRAALAGLDVANVDNPDYASGLSTSLKAGIATLGTEIDGALILLGDMPFVDSATIDGILAAFEGSGRRAIVAPVHDGRRGNPVLWPRRFFPALVAIEGDKGARDLITAHTTEVIEVAAGPGVGHDLDTPEVLAKAGGRLPS</sequence>
<feature type="domain" description="MobA-like NTP transferase" evidence="2">
    <location>
        <begin position="1"/>
        <end position="152"/>
    </location>
</feature>